<organism evidence="1 2">
    <name type="scientific">Artemisia annua</name>
    <name type="common">Sweet wormwood</name>
    <dbReference type="NCBI Taxonomy" id="35608"/>
    <lineage>
        <taxon>Eukaryota</taxon>
        <taxon>Viridiplantae</taxon>
        <taxon>Streptophyta</taxon>
        <taxon>Embryophyta</taxon>
        <taxon>Tracheophyta</taxon>
        <taxon>Spermatophyta</taxon>
        <taxon>Magnoliopsida</taxon>
        <taxon>eudicotyledons</taxon>
        <taxon>Gunneridae</taxon>
        <taxon>Pentapetalae</taxon>
        <taxon>asterids</taxon>
        <taxon>campanulids</taxon>
        <taxon>Asterales</taxon>
        <taxon>Asteraceae</taxon>
        <taxon>Asteroideae</taxon>
        <taxon>Anthemideae</taxon>
        <taxon>Artemisiinae</taxon>
        <taxon>Artemisia</taxon>
    </lineage>
</organism>
<comment type="caution">
    <text evidence="1">The sequence shown here is derived from an EMBL/GenBank/DDBJ whole genome shotgun (WGS) entry which is preliminary data.</text>
</comment>
<dbReference type="AlphaFoldDB" id="A0A2U1LTM4"/>
<keyword evidence="2" id="KW-1185">Reference proteome</keyword>
<accession>A0A2U1LTM4</accession>
<gene>
    <name evidence="1" type="ORF">CTI12_AA455900</name>
</gene>
<proteinExistence type="predicted"/>
<sequence length="755" mass="85386">MWELLDWNNEWLYNRLEDTNFDRHFEAAASYADLRANVETFVQKATETKDLTEQGVKDMQTAIEKLSTDQGTQLSSVLKALQDLQTEFKDDHVLVSKLLEFMESHKATSRALSELPALFKSVDIASIKAHQEAVNTTLTTQHTQLTSLAKSYDELSKKHNELVNCYTSKISLLTEAQQTMSTDISGLKTETSEIKGMVSDILKLLQSSSSQQLDPQRRTSGSMSTTDVITEAIPLQSFMPPPSTTSALVLTNPILTEATTTTEVPEPATTIEVPEPSVSNDQPTDKGKAIMTTDVSIPKLVNAPKEVRPDPDAPAIIEIILHNGKVFRGTNEQVAVMMEREDIVKAELLSKPVIAEAKMIQEANKKAKLITERKQRNYERYVWTMTKTKGEGPITDILIHPFKKGEPLGASVQRGPRVNEVYTPFKLSDFGIKEWDMIGPILKKKKNKCIPELLGNLTKKYQELEKVAKSLGIDHQKALDSQGLAIPTRTQVTGRKRKVVEQEPEDFIAALHCNRALPAGVRYVPNKTSPLVTGRKRKVVEQEPEDFIAALHCNRALPAGVRYVPNKVIKEPEYGLFFIDELKEKAFQRVSDIHLVDITTLLAYKMMARQFRSAENEEFMLLMDNERPNKDILLTKKAKLELMGMKEVWDKVRDIAEIEYDYRNWNELLKCLAYSCVQNSIVLVVKRLALAASVYTIWQERNGRIFKDVHKTSQEVFNDIADIIRHKLLGITVKNSVNVRKVEARWNVKCKKADP</sequence>
<evidence type="ECO:0008006" key="3">
    <source>
        <dbReference type="Google" id="ProtNLM"/>
    </source>
</evidence>
<reference evidence="1 2" key="1">
    <citation type="journal article" date="2018" name="Mol. Plant">
        <title>The genome of Artemisia annua provides insight into the evolution of Asteraceae family and artemisinin biosynthesis.</title>
        <authorList>
            <person name="Shen Q."/>
            <person name="Zhang L."/>
            <person name="Liao Z."/>
            <person name="Wang S."/>
            <person name="Yan T."/>
            <person name="Shi P."/>
            <person name="Liu M."/>
            <person name="Fu X."/>
            <person name="Pan Q."/>
            <person name="Wang Y."/>
            <person name="Lv Z."/>
            <person name="Lu X."/>
            <person name="Zhang F."/>
            <person name="Jiang W."/>
            <person name="Ma Y."/>
            <person name="Chen M."/>
            <person name="Hao X."/>
            <person name="Li L."/>
            <person name="Tang Y."/>
            <person name="Lv G."/>
            <person name="Zhou Y."/>
            <person name="Sun X."/>
            <person name="Brodelius P.E."/>
            <person name="Rose J.K.C."/>
            <person name="Tang K."/>
        </authorList>
    </citation>
    <scope>NUCLEOTIDE SEQUENCE [LARGE SCALE GENOMIC DNA]</scope>
    <source>
        <strain evidence="2">cv. Huhao1</strain>
        <tissue evidence="1">Leaf</tissue>
    </source>
</reference>
<evidence type="ECO:0000313" key="2">
    <source>
        <dbReference type="Proteomes" id="UP000245207"/>
    </source>
</evidence>
<protein>
    <recommendedName>
        <fullName evidence="3">Reverse transcriptase domain-containing protein</fullName>
    </recommendedName>
</protein>
<name>A0A2U1LTM4_ARTAN</name>
<evidence type="ECO:0000313" key="1">
    <source>
        <dbReference type="EMBL" id="PWA52348.1"/>
    </source>
</evidence>
<dbReference type="EMBL" id="PKPP01007822">
    <property type="protein sequence ID" value="PWA52348.1"/>
    <property type="molecule type" value="Genomic_DNA"/>
</dbReference>
<dbReference type="Proteomes" id="UP000245207">
    <property type="component" value="Unassembled WGS sequence"/>
</dbReference>